<gene>
    <name evidence="2" type="ORF">N783_08370</name>
</gene>
<accession>A0A0A5G9C8</accession>
<dbReference type="InterPro" id="IPR013367">
    <property type="entry name" value="Flagellar_put"/>
</dbReference>
<dbReference type="EMBL" id="AVPF01000019">
    <property type="protein sequence ID" value="KGX88634.1"/>
    <property type="molecule type" value="Genomic_DNA"/>
</dbReference>
<keyword evidence="3" id="KW-1185">Reference proteome</keyword>
<organism evidence="2 3">
    <name type="scientific">Pontibacillus marinus BH030004 = DSM 16465</name>
    <dbReference type="NCBI Taxonomy" id="1385511"/>
    <lineage>
        <taxon>Bacteria</taxon>
        <taxon>Bacillati</taxon>
        <taxon>Bacillota</taxon>
        <taxon>Bacilli</taxon>
        <taxon>Bacillales</taxon>
        <taxon>Bacillaceae</taxon>
        <taxon>Pontibacillus</taxon>
    </lineage>
</organism>
<evidence type="ECO:0000313" key="2">
    <source>
        <dbReference type="EMBL" id="KGX88634.1"/>
    </source>
</evidence>
<keyword evidence="2" id="KW-0969">Cilium</keyword>
<dbReference type="Proteomes" id="UP000030403">
    <property type="component" value="Unassembled WGS sequence"/>
</dbReference>
<feature type="region of interest" description="Disordered" evidence="1">
    <location>
        <begin position="1"/>
        <end position="31"/>
    </location>
</feature>
<keyword evidence="2" id="KW-0282">Flagellum</keyword>
<name>A0A0A5G9C8_9BACI</name>
<sequence length="124" mass="13919">MDPRIHQLQHQPLHLPKTKKSPAAQPKQSFQQVLNQQVQGLKLSKHAETRLQERNIHIQDKQWQDISSKVSEAKSKGVTDSLVITKDAALVVSTKNQTVITAMGRQEATSQIFTNINGTIVMED</sequence>
<dbReference type="AlphaFoldDB" id="A0A0A5G9C8"/>
<dbReference type="STRING" id="1385511.GCA_000425225_01044"/>
<evidence type="ECO:0000313" key="3">
    <source>
        <dbReference type="Proteomes" id="UP000030403"/>
    </source>
</evidence>
<reference evidence="2 3" key="1">
    <citation type="submission" date="2013-08" db="EMBL/GenBank/DDBJ databases">
        <authorList>
            <person name="Huang J."/>
            <person name="Wang G."/>
        </authorList>
    </citation>
    <scope>NUCLEOTIDE SEQUENCE [LARGE SCALE GENOMIC DNA]</scope>
    <source>
        <strain evidence="2 3">BH030004</strain>
    </source>
</reference>
<evidence type="ECO:0000256" key="1">
    <source>
        <dbReference type="SAM" id="MobiDB-lite"/>
    </source>
</evidence>
<dbReference type="OrthoDB" id="165650at2"/>
<dbReference type="Pfam" id="PF12611">
    <property type="entry name" value="Flagellar_put"/>
    <property type="match status" value="1"/>
</dbReference>
<dbReference type="eggNOG" id="ENOG5032Y5R">
    <property type="taxonomic scope" value="Bacteria"/>
</dbReference>
<protein>
    <submittedName>
        <fullName evidence="2">Flagellar protein</fullName>
    </submittedName>
</protein>
<keyword evidence="2" id="KW-0966">Cell projection</keyword>
<dbReference type="RefSeq" id="WP_027448291.1">
    <property type="nucleotide sequence ID" value="NZ_AVPF01000019.1"/>
</dbReference>
<comment type="caution">
    <text evidence="2">The sequence shown here is derived from an EMBL/GenBank/DDBJ whole genome shotgun (WGS) entry which is preliminary data.</text>
</comment>
<dbReference type="NCBIfam" id="TIGR02530">
    <property type="entry name" value="flg_new"/>
    <property type="match status" value="1"/>
</dbReference>
<proteinExistence type="predicted"/>